<dbReference type="EMBL" id="CP119316">
    <property type="protein sequence ID" value="WEK47776.1"/>
    <property type="molecule type" value="Genomic_DNA"/>
</dbReference>
<sequence length="1081" mass="109055">MPRHLFLTTAALAAVAVPALAPAYAANISTAVTAPVLTATANSGNADNVTITSTGSVKPAGGTAVTQNSNNSVTNQGTIQISNANGAIGIGASAGVTGDILNSKDITIDEPYSPTDSDNDGDIDGPFALGSNRFGIRTDGAHGGKITNDINGAITVEGNDSAGIWLGGAQTGNVTNDGKITVTGDRSVGLHAGDITGNVRLAGTVSAKGKDAVGAEFTGDITGALVVQGSISATGYRYTSPPNDPSKLDADDLLQGGPALVVAGNVTGGIVLAVPPKDNSASDTDEDDDGIDDAKEGSAAVVSYGAAPAFVIGSATDNIAIGPVAGTATHYGLQIDGAVVGNGVYAGVDGNGLAIGGLGGTVAIANGIAVAGSVSAVSKDSNATALRLGAGASTPVLQNSGTIQATGSSTGTTRAVAVQVDAGASLPAIKNSGTISATATNAAGNATAIRDLSGTVTSVENSGKISATGAAADSGRNIAIDLSANTTGATIKQTAVGSGFAAPSITGDIRFGTGALNDLLDVADGTVTGNVFFGDGNNAFVLSGDAVYSGRALFGTGNDTLTLNGTSVFNGIADFAGGGNDTLTLNGTAWFKGSFANSGNLAVAVSGGFLDVSKPATMASLNVGAGGTLVVTLDKDAGQGSLYTVTGNASFADKSTLLVRLADTENAVGRYTVLEAGSITGASGIVTRTDLVPFMFKAALATDAGANKIAIDITKRTATELGLNRSQASAYDAIYAVLAKDDEVEQVFLGVTDGTAFRDKIRRMLPDHAGGAFEAISLGSRTLARSVSDPYGPVYHAGNLDVLLNAAAWNSNKGEGATAAYDLGGFGISTGVELQSSVGSFGVTLQWMWNEYTSGDDDNIVQADTYELAGYWRGQWGKLNGWARGSYGKANFSGRRTFTGSYVDDDNVTKNIERSAHRDWNGDLVTFNGGASYESGGTLFFRPTVTFDYVRLNEDGYTDSGGGAGLNLTVDARHSDELALNGGVAVGIDFIGNSKYDRNWFRIEGEGGWRQVVGGELGSTTAHFANGSDFTLTPDQTANGWYARLRAMGGSSGFSMGGDLGAEDRNDHTAFTVRGTLRMGF</sequence>
<dbReference type="Proteomes" id="UP001218362">
    <property type="component" value="Chromosome"/>
</dbReference>
<evidence type="ECO:0000256" key="2">
    <source>
        <dbReference type="SAM" id="SignalP"/>
    </source>
</evidence>
<dbReference type="AlphaFoldDB" id="A0AAJ5X8M6"/>
<gene>
    <name evidence="4" type="ORF">P0Y56_05635</name>
</gene>
<dbReference type="SUPFAM" id="SSF103515">
    <property type="entry name" value="Autotransporter"/>
    <property type="match status" value="1"/>
</dbReference>
<feature type="chain" id="PRO_5042539136" evidence="2">
    <location>
        <begin position="26"/>
        <end position="1081"/>
    </location>
</feature>
<dbReference type="KEGG" id="acob:P0Y56_05635"/>
<protein>
    <submittedName>
        <fullName evidence="4">Autotransporter domain-containing protein</fullName>
    </submittedName>
</protein>
<evidence type="ECO:0000313" key="4">
    <source>
        <dbReference type="EMBL" id="WEK47776.1"/>
    </source>
</evidence>
<feature type="signal peptide" evidence="2">
    <location>
        <begin position="1"/>
        <end position="25"/>
    </location>
</feature>
<dbReference type="Pfam" id="PF03797">
    <property type="entry name" value="Autotransporter"/>
    <property type="match status" value="1"/>
</dbReference>
<reference evidence="4" key="1">
    <citation type="submission" date="2023-03" db="EMBL/GenBank/DDBJ databases">
        <title>Andean soil-derived lignocellulolytic bacterial consortium as a source of novel taxa and putative plastic-active enzymes.</title>
        <authorList>
            <person name="Diaz-Garcia L."/>
            <person name="Chuvochina M."/>
            <person name="Feuerriegel G."/>
            <person name="Bunk B."/>
            <person name="Sproer C."/>
            <person name="Streit W.R."/>
            <person name="Rodriguez L.M."/>
            <person name="Overmann J."/>
            <person name="Jimenez D.J."/>
        </authorList>
    </citation>
    <scope>NUCLEOTIDE SEQUENCE</scope>
    <source>
        <strain evidence="4">MAG 26</strain>
    </source>
</reference>
<evidence type="ECO:0000313" key="5">
    <source>
        <dbReference type="Proteomes" id="UP001218362"/>
    </source>
</evidence>
<feature type="region of interest" description="Disordered" evidence="1">
    <location>
        <begin position="107"/>
        <end position="126"/>
    </location>
</feature>
<keyword evidence="2" id="KW-0732">Signal</keyword>
<name>A0AAJ5X8M6_9SPHN</name>
<feature type="domain" description="Autotransporter" evidence="3">
    <location>
        <begin position="765"/>
        <end position="1081"/>
    </location>
</feature>
<dbReference type="PROSITE" id="PS51208">
    <property type="entry name" value="AUTOTRANSPORTER"/>
    <property type="match status" value="1"/>
</dbReference>
<dbReference type="InterPro" id="IPR005546">
    <property type="entry name" value="Autotransporte_beta"/>
</dbReference>
<feature type="region of interest" description="Disordered" evidence="1">
    <location>
        <begin position="274"/>
        <end position="293"/>
    </location>
</feature>
<dbReference type="SMART" id="SM00869">
    <property type="entry name" value="Autotransporter"/>
    <property type="match status" value="1"/>
</dbReference>
<organism evidence="4 5">
    <name type="scientific">Candidatus Andeanibacterium colombiense</name>
    <dbReference type="NCBI Taxonomy" id="3121345"/>
    <lineage>
        <taxon>Bacteria</taxon>
        <taxon>Pseudomonadati</taxon>
        <taxon>Pseudomonadota</taxon>
        <taxon>Alphaproteobacteria</taxon>
        <taxon>Sphingomonadales</taxon>
        <taxon>Sphingomonadaceae</taxon>
        <taxon>Candidatus Andeanibacterium</taxon>
    </lineage>
</organism>
<dbReference type="InterPro" id="IPR036709">
    <property type="entry name" value="Autotransporte_beta_dom_sf"/>
</dbReference>
<evidence type="ECO:0000256" key="1">
    <source>
        <dbReference type="SAM" id="MobiDB-lite"/>
    </source>
</evidence>
<accession>A0AAJ5X8M6</accession>
<evidence type="ECO:0000259" key="3">
    <source>
        <dbReference type="PROSITE" id="PS51208"/>
    </source>
</evidence>
<dbReference type="Gene3D" id="2.40.128.130">
    <property type="entry name" value="Autotransporter beta-domain"/>
    <property type="match status" value="1"/>
</dbReference>
<proteinExistence type="predicted"/>